<sequence length="297" mass="32767">LCVNLFTGIAHRDVKPENVLCSDFDHVSPVKLCDLDLASKAVSPSPPKLQSVNSEPDLASPVGSAEFMAPEVVDAFVGDALKYDKRCDMWSLGVIVYIMLCGYPPFYGQCWRENCGWDQATSGLGSQYEPSTGWGKAILLFPLVAFSLLPVKNVRERFTADEVLKHPWIRNGAPETKLQTPGNLFRSNETETYFSNDSARDVHQIQEHFNVMNRIVAARLSARLERSDPETDDVESERNADVSPPIEYAGTGIVKQNGVLTDVAESLIDGARSLARAEMPRVVVAATRVVAEPRHHP</sequence>
<protein>
    <submittedName>
        <fullName evidence="10">Protein kinase domain-containing protein</fullName>
    </submittedName>
</protein>
<evidence type="ECO:0000256" key="2">
    <source>
        <dbReference type="ARBA" id="ARBA00022527"/>
    </source>
</evidence>
<proteinExistence type="inferred from homology"/>
<feature type="region of interest" description="Disordered" evidence="7">
    <location>
        <begin position="226"/>
        <end position="245"/>
    </location>
</feature>
<dbReference type="InterPro" id="IPR008271">
    <property type="entry name" value="Ser/Thr_kinase_AS"/>
</dbReference>
<accession>A0A914S2C9</accession>
<dbReference type="Pfam" id="PF00069">
    <property type="entry name" value="Pkinase"/>
    <property type="match status" value="1"/>
</dbReference>
<dbReference type="AlphaFoldDB" id="A0A914S2C9"/>
<dbReference type="SMART" id="SM00220">
    <property type="entry name" value="S_TKc"/>
    <property type="match status" value="1"/>
</dbReference>
<dbReference type="PROSITE" id="PS00108">
    <property type="entry name" value="PROTEIN_KINASE_ST"/>
    <property type="match status" value="1"/>
</dbReference>
<evidence type="ECO:0000256" key="3">
    <source>
        <dbReference type="ARBA" id="ARBA00022679"/>
    </source>
</evidence>
<evidence type="ECO:0000313" key="9">
    <source>
        <dbReference type="Proteomes" id="UP000887564"/>
    </source>
</evidence>
<dbReference type="GO" id="GO:0004674">
    <property type="term" value="F:protein serine/threonine kinase activity"/>
    <property type="evidence" value="ECO:0007669"/>
    <property type="project" value="UniProtKB-KW"/>
</dbReference>
<feature type="domain" description="Protein kinase" evidence="8">
    <location>
        <begin position="1"/>
        <end position="169"/>
    </location>
</feature>
<keyword evidence="6" id="KW-0067">ATP-binding</keyword>
<comment type="similarity">
    <text evidence="1">Belongs to the protein kinase superfamily. CAMK Ser/Thr protein kinase family.</text>
</comment>
<dbReference type="Gene3D" id="1.10.510.10">
    <property type="entry name" value="Transferase(Phosphotransferase) domain 1"/>
    <property type="match status" value="1"/>
</dbReference>
<dbReference type="PROSITE" id="PS50011">
    <property type="entry name" value="PROTEIN_KINASE_DOM"/>
    <property type="match status" value="1"/>
</dbReference>
<dbReference type="GO" id="GO:0005524">
    <property type="term" value="F:ATP binding"/>
    <property type="evidence" value="ECO:0007669"/>
    <property type="project" value="UniProtKB-KW"/>
</dbReference>
<evidence type="ECO:0000256" key="5">
    <source>
        <dbReference type="ARBA" id="ARBA00022777"/>
    </source>
</evidence>
<keyword evidence="3" id="KW-0808">Transferase</keyword>
<keyword evidence="5" id="KW-0418">Kinase</keyword>
<evidence type="ECO:0000256" key="1">
    <source>
        <dbReference type="ARBA" id="ARBA00006692"/>
    </source>
</evidence>
<reference evidence="10" key="1">
    <citation type="submission" date="2022-11" db="UniProtKB">
        <authorList>
            <consortium name="WormBaseParasite"/>
        </authorList>
    </citation>
    <scope>IDENTIFICATION</scope>
</reference>
<name>A0A914S2C9_PAREQ</name>
<dbReference type="Proteomes" id="UP000887564">
    <property type="component" value="Unplaced"/>
</dbReference>
<dbReference type="WBParaSite" id="PEQ_0001293501-mRNA-1">
    <property type="protein sequence ID" value="PEQ_0001293501-mRNA-1"/>
    <property type="gene ID" value="PEQ_0001293501"/>
</dbReference>
<evidence type="ECO:0000259" key="8">
    <source>
        <dbReference type="PROSITE" id="PS50011"/>
    </source>
</evidence>
<dbReference type="SUPFAM" id="SSF56112">
    <property type="entry name" value="Protein kinase-like (PK-like)"/>
    <property type="match status" value="1"/>
</dbReference>
<dbReference type="PANTHER" id="PTHR24349">
    <property type="entry name" value="SERINE/THREONINE-PROTEIN KINASE"/>
    <property type="match status" value="1"/>
</dbReference>
<keyword evidence="4" id="KW-0547">Nucleotide-binding</keyword>
<evidence type="ECO:0000313" key="10">
    <source>
        <dbReference type="WBParaSite" id="PEQ_0001293501-mRNA-1"/>
    </source>
</evidence>
<organism evidence="9 10">
    <name type="scientific">Parascaris equorum</name>
    <name type="common">Equine roundworm</name>
    <dbReference type="NCBI Taxonomy" id="6256"/>
    <lineage>
        <taxon>Eukaryota</taxon>
        <taxon>Metazoa</taxon>
        <taxon>Ecdysozoa</taxon>
        <taxon>Nematoda</taxon>
        <taxon>Chromadorea</taxon>
        <taxon>Rhabditida</taxon>
        <taxon>Spirurina</taxon>
        <taxon>Ascaridomorpha</taxon>
        <taxon>Ascaridoidea</taxon>
        <taxon>Ascarididae</taxon>
        <taxon>Parascaris</taxon>
    </lineage>
</organism>
<evidence type="ECO:0000256" key="4">
    <source>
        <dbReference type="ARBA" id="ARBA00022741"/>
    </source>
</evidence>
<keyword evidence="9" id="KW-1185">Reference proteome</keyword>
<keyword evidence="2" id="KW-0723">Serine/threonine-protein kinase</keyword>
<dbReference type="InterPro" id="IPR000719">
    <property type="entry name" value="Prot_kinase_dom"/>
</dbReference>
<dbReference type="InterPro" id="IPR011009">
    <property type="entry name" value="Kinase-like_dom_sf"/>
</dbReference>
<evidence type="ECO:0000256" key="7">
    <source>
        <dbReference type="SAM" id="MobiDB-lite"/>
    </source>
</evidence>
<dbReference type="InterPro" id="IPR050205">
    <property type="entry name" value="CDPK_Ser/Thr_kinases"/>
</dbReference>
<evidence type="ECO:0000256" key="6">
    <source>
        <dbReference type="ARBA" id="ARBA00022840"/>
    </source>
</evidence>